<evidence type="ECO:0000256" key="2">
    <source>
        <dbReference type="ARBA" id="ARBA00009199"/>
    </source>
</evidence>
<dbReference type="Pfam" id="PF01425">
    <property type="entry name" value="Amidase"/>
    <property type="match status" value="1"/>
</dbReference>
<dbReference type="PANTHER" id="PTHR46072:SF4">
    <property type="entry name" value="AMIDASE C550.07-RELATED"/>
    <property type="match status" value="1"/>
</dbReference>
<evidence type="ECO:0000259" key="7">
    <source>
        <dbReference type="Pfam" id="PF01425"/>
    </source>
</evidence>
<accession>A0A7H9HT17</accession>
<organism evidence="8 9">
    <name type="scientific">Torulaspora globosa</name>
    <dbReference type="NCBI Taxonomy" id="48254"/>
    <lineage>
        <taxon>Eukaryota</taxon>
        <taxon>Fungi</taxon>
        <taxon>Dikarya</taxon>
        <taxon>Ascomycota</taxon>
        <taxon>Saccharomycotina</taxon>
        <taxon>Saccharomycetes</taxon>
        <taxon>Saccharomycetales</taxon>
        <taxon>Saccharomycetaceae</taxon>
        <taxon>Torulaspora</taxon>
    </lineage>
</organism>
<feature type="binding site" evidence="6">
    <location>
        <position position="207"/>
    </location>
    <ligand>
        <name>substrate</name>
    </ligand>
</feature>
<keyword evidence="9" id="KW-1185">Reference proteome</keyword>
<dbReference type="OrthoDB" id="6428749at2759"/>
<dbReference type="SUPFAM" id="SSF75304">
    <property type="entry name" value="Amidase signature (AS) enzymes"/>
    <property type="match status" value="1"/>
</dbReference>
<name>A0A7H9HT17_9SACH</name>
<reference evidence="8 9" key="1">
    <citation type="submission" date="2020-06" db="EMBL/GenBank/DDBJ databases">
        <title>The yeast mating-type switching endonuclease HO is a domesticated member of an unorthodox homing genetic element family.</title>
        <authorList>
            <person name="Coughlan A.Y."/>
            <person name="Lombardi L."/>
            <person name="Braun-Galleani S."/>
            <person name="Martos A.R."/>
            <person name="Galeote V."/>
            <person name="Bigey F."/>
            <person name="Dequin S."/>
            <person name="Byrne K.P."/>
            <person name="Wolfe K.H."/>
        </authorList>
    </citation>
    <scope>NUCLEOTIDE SEQUENCE [LARGE SCALE GENOMIC DNA]</scope>
    <source>
        <strain evidence="8 9">CBS2947</strain>
    </source>
</reference>
<dbReference type="Proteomes" id="UP000510647">
    <property type="component" value="Chromosome 4"/>
</dbReference>
<dbReference type="PROSITE" id="PS00571">
    <property type="entry name" value="AMIDASES"/>
    <property type="match status" value="1"/>
</dbReference>
<feature type="active site" description="Charge relay system" evidence="5">
    <location>
        <position position="158"/>
    </location>
</feature>
<dbReference type="EC" id="3.5.1.4" evidence="3"/>
<feature type="binding site" evidence="6">
    <location>
        <begin position="254"/>
        <end position="257"/>
    </location>
    <ligand>
        <name>substrate</name>
    </ligand>
</feature>
<feature type="binding site" evidence="6">
    <location>
        <position position="233"/>
    </location>
    <ligand>
        <name>substrate</name>
    </ligand>
</feature>
<feature type="active site" description="Charge relay system" evidence="5">
    <location>
        <position position="233"/>
    </location>
</feature>
<evidence type="ECO:0000256" key="3">
    <source>
        <dbReference type="ARBA" id="ARBA00012922"/>
    </source>
</evidence>
<dbReference type="EMBL" id="CP059270">
    <property type="protein sequence ID" value="QLQ80459.1"/>
    <property type="molecule type" value="Genomic_DNA"/>
</dbReference>
<protein>
    <recommendedName>
        <fullName evidence="3">amidase</fullName>
        <ecNumber evidence="3">3.5.1.4</ecNumber>
    </recommendedName>
</protein>
<gene>
    <name evidence="8" type="ORF">HG537_0D04590</name>
</gene>
<evidence type="ECO:0000313" key="8">
    <source>
        <dbReference type="EMBL" id="QLQ80459.1"/>
    </source>
</evidence>
<dbReference type="InterPro" id="IPR020556">
    <property type="entry name" value="Amidase_CS"/>
</dbReference>
<evidence type="ECO:0000313" key="9">
    <source>
        <dbReference type="Proteomes" id="UP000510647"/>
    </source>
</evidence>
<dbReference type="GO" id="GO:0004040">
    <property type="term" value="F:amidase activity"/>
    <property type="evidence" value="ECO:0007669"/>
    <property type="project" value="UniProtKB-EC"/>
</dbReference>
<dbReference type="Gene3D" id="3.90.1300.10">
    <property type="entry name" value="Amidase signature (AS) domain"/>
    <property type="match status" value="1"/>
</dbReference>
<evidence type="ECO:0000256" key="5">
    <source>
        <dbReference type="PIRSR" id="PIRSR001221-1"/>
    </source>
</evidence>
<dbReference type="PANTHER" id="PTHR46072">
    <property type="entry name" value="AMIDASE-RELATED-RELATED"/>
    <property type="match status" value="1"/>
</dbReference>
<proteinExistence type="inferred from homology"/>
<dbReference type="PIRSF" id="PIRSF001221">
    <property type="entry name" value="Amidase_fungi"/>
    <property type="match status" value="1"/>
</dbReference>
<keyword evidence="4" id="KW-0378">Hydrolase</keyword>
<evidence type="ECO:0000256" key="6">
    <source>
        <dbReference type="PIRSR" id="PIRSR001221-2"/>
    </source>
</evidence>
<comment type="catalytic activity">
    <reaction evidence="1">
        <text>a monocarboxylic acid amide + H2O = a monocarboxylate + NH4(+)</text>
        <dbReference type="Rhea" id="RHEA:12020"/>
        <dbReference type="ChEBI" id="CHEBI:15377"/>
        <dbReference type="ChEBI" id="CHEBI:28938"/>
        <dbReference type="ChEBI" id="CHEBI:35757"/>
        <dbReference type="ChEBI" id="CHEBI:83628"/>
        <dbReference type="EC" id="3.5.1.4"/>
    </reaction>
</comment>
<dbReference type="AlphaFoldDB" id="A0A7H9HT17"/>
<feature type="active site" description="Acyl-ester intermediate" evidence="5">
    <location>
        <position position="257"/>
    </location>
</feature>
<evidence type="ECO:0000256" key="1">
    <source>
        <dbReference type="ARBA" id="ARBA00001311"/>
    </source>
</evidence>
<evidence type="ECO:0000256" key="4">
    <source>
        <dbReference type="ARBA" id="ARBA00022801"/>
    </source>
</evidence>
<comment type="similarity">
    <text evidence="2">Belongs to the amidase family.</text>
</comment>
<dbReference type="InterPro" id="IPR023631">
    <property type="entry name" value="Amidase_dom"/>
</dbReference>
<dbReference type="InterPro" id="IPR036928">
    <property type="entry name" value="AS_sf"/>
</dbReference>
<sequence>MTFFSQPEIEPTDAVKFAEFQPLIDKYNREKWDQMERFDPEFYRLCQEKIPSAAELDSEPINARVFVTEPGLLSDSEREIVNELTIDDLLRKQLSRELTAEQIARAYIKSAIIAQFATNCVMQFLIPSALERAKELDEYLREHGELLGPMHGIPISLKEQMGYEGQPTTASYVSLIENVVKKSTVSNQIFYKLGGVYHARTSQPQTIMHLDTWNNIIGRTRNPCCTRLSPGGSSGGESAMVAMHGSAIGIGSDIGGSVRCPAAFTNLFGLKPTTKRLSSMNGVSGSKGQESIPSTEGPVARSIEEIEHYMNVYINQGKPWTYDPTSLPIPWEIAATAGSKPRIGILYTDNLVTPYPAIKRAMTQIAQHLEPSFHIIDLSDAWFTEQEMLSIYSTNLSLYTVDGNKSQLEVLLPSGEPLLPLTKHFLNFGGGKELSVYENRKLNILRDTARLSIFEKFFSRDAPASLQLDFILSPANVAPAEIPGNSKYWGYTSLWNLTDYPNVVFPTPCKQDPQQDILISESLNKNEFEKMVWYKQDGTINYNPTDYTGAPVALQLTGMRFQDEKIVSAVKKICQILDISRR</sequence>
<feature type="domain" description="Amidase" evidence="7">
    <location>
        <begin position="103"/>
        <end position="566"/>
    </location>
</feature>